<dbReference type="EMBL" id="CATOUU010000209">
    <property type="protein sequence ID" value="CAI9921004.1"/>
    <property type="molecule type" value="Genomic_DNA"/>
</dbReference>
<dbReference type="InterPro" id="IPR048741">
    <property type="entry name" value="Pus10-like_C"/>
</dbReference>
<sequence length="523" mass="59568">MSFKPQFEIEFQGDERTSKLSILSELSKDIICPFCCLRFMNWQNISLCASPIDTIIDTLKSLCETYNYDKNSQCVTCLNTLIYVSQPEFKQEVLRKILNSGFEYSSYLLTITTPVYLLVSDAIYVDRLNKLGVITESDCKQNPYGSHRAKKQIMEQVIPSKKLAKFILGPYLTPLLGVPVSFASPFRCEIDIKIDRTLNLPAEFKQNLQKAARREFSKVQKAEGSPDSILNNELSRMINECADLQLLQNMLSAEPAKVTTVSELIIYREVTYLCGRYLKLQRGIAQTGDMDEASDEEPGQVLDYSIENVLEAELKKHVHFEKMILTAAGREDIDVRMLGTGRPFILQLIGSKNCPSRDWVQICSDMNKNLGVEGHVQLYPELVLFEKGNNAAMQELYKGSTEKVKNYRAVLYSAEKITLEKLEAQLKEIIDLQLSQKTPIRVLHRRPLIDRQKTIFKIDLLKFLNEHYFVVEIKASAGCYIKEFVHGDFSRTVPNLSGIVGVELQIVQLDVMGVEQVWPVTLE</sequence>
<evidence type="ECO:0000256" key="4">
    <source>
        <dbReference type="ARBA" id="ARBA00023235"/>
    </source>
</evidence>
<comment type="similarity">
    <text evidence="1">Belongs to the pseudouridine synthase Pus10 family.</text>
</comment>
<feature type="domain" description="Pus10-like C-terminal" evidence="5">
    <location>
        <begin position="272"/>
        <end position="515"/>
    </location>
</feature>
<gene>
    <name evidence="7" type="ORF">HINF_LOCUS72339</name>
    <name evidence="6" type="ORF">HINF_LOCUS8649</name>
</gene>
<accession>A0AA86NJB9</accession>
<reference evidence="6" key="1">
    <citation type="submission" date="2023-06" db="EMBL/GenBank/DDBJ databases">
        <authorList>
            <person name="Kurt Z."/>
        </authorList>
    </citation>
    <scope>NUCLEOTIDE SEQUENCE</scope>
</reference>
<dbReference type="EC" id="5.4.99.25" evidence="2"/>
<dbReference type="Gene3D" id="3.30.70.2510">
    <property type="match status" value="1"/>
</dbReference>
<evidence type="ECO:0000256" key="1">
    <source>
        <dbReference type="ARBA" id="ARBA00009652"/>
    </source>
</evidence>
<dbReference type="GO" id="GO:0160148">
    <property type="term" value="F:tRNA pseudouridine(55) synthase activity"/>
    <property type="evidence" value="ECO:0007669"/>
    <property type="project" value="UniProtKB-EC"/>
</dbReference>
<dbReference type="PANTHER" id="PTHR21568">
    <property type="entry name" value="TRNA PSEUDOURIDINE SYNTHASE PUS10"/>
    <property type="match status" value="1"/>
</dbReference>
<evidence type="ECO:0000313" key="6">
    <source>
        <dbReference type="EMBL" id="CAI9921004.1"/>
    </source>
</evidence>
<proteinExistence type="inferred from homology"/>
<name>A0AA86NJB9_9EUKA</name>
<comment type="caution">
    <text evidence="6">The sequence shown here is derived from an EMBL/GenBank/DDBJ whole genome shotgun (WGS) entry which is preliminary data.</text>
</comment>
<dbReference type="InterPro" id="IPR039894">
    <property type="entry name" value="Pus10-like"/>
</dbReference>
<keyword evidence="8" id="KW-1185">Reference proteome</keyword>
<evidence type="ECO:0000256" key="2">
    <source>
        <dbReference type="ARBA" id="ARBA00012787"/>
    </source>
</evidence>
<keyword evidence="3" id="KW-0819">tRNA processing</keyword>
<evidence type="ECO:0000313" key="8">
    <source>
        <dbReference type="Proteomes" id="UP001642409"/>
    </source>
</evidence>
<dbReference type="InterPro" id="IPR020103">
    <property type="entry name" value="PsdUridine_synth_cat_dom_sf"/>
</dbReference>
<dbReference type="Gene3D" id="3.30.70.3190">
    <property type="match status" value="1"/>
</dbReference>
<dbReference type="GO" id="GO:0003723">
    <property type="term" value="F:RNA binding"/>
    <property type="evidence" value="ECO:0007669"/>
    <property type="project" value="InterPro"/>
</dbReference>
<dbReference type="PANTHER" id="PTHR21568:SF0">
    <property type="entry name" value="TRNA PSEUDOURIDINE SYNTHASE PUS10"/>
    <property type="match status" value="1"/>
</dbReference>
<dbReference type="AlphaFoldDB" id="A0AA86NJB9"/>
<dbReference type="SUPFAM" id="SSF55120">
    <property type="entry name" value="Pseudouridine synthase"/>
    <property type="match status" value="1"/>
</dbReference>
<dbReference type="GO" id="GO:0031119">
    <property type="term" value="P:tRNA pseudouridine synthesis"/>
    <property type="evidence" value="ECO:0007669"/>
    <property type="project" value="TreeGrafter"/>
</dbReference>
<dbReference type="Pfam" id="PF21238">
    <property type="entry name" value="Pus10_C"/>
    <property type="match status" value="1"/>
</dbReference>
<reference evidence="7 8" key="2">
    <citation type="submission" date="2024-07" db="EMBL/GenBank/DDBJ databases">
        <authorList>
            <person name="Akdeniz Z."/>
        </authorList>
    </citation>
    <scope>NUCLEOTIDE SEQUENCE [LARGE SCALE GENOMIC DNA]</scope>
</reference>
<evidence type="ECO:0000313" key="7">
    <source>
        <dbReference type="EMBL" id="CAL6103846.1"/>
    </source>
</evidence>
<keyword evidence="4" id="KW-0413">Isomerase</keyword>
<dbReference type="FunFam" id="3.30.70.3190:FF:000001">
    <property type="entry name" value="tRNA pseudouridine synthase Pus10"/>
    <property type="match status" value="1"/>
</dbReference>
<protein>
    <recommendedName>
        <fullName evidence="2">tRNA pseudouridine(55) synthase</fullName>
        <ecNumber evidence="2">5.4.99.25</ecNumber>
    </recommendedName>
</protein>
<evidence type="ECO:0000259" key="5">
    <source>
        <dbReference type="Pfam" id="PF21238"/>
    </source>
</evidence>
<dbReference type="Proteomes" id="UP001642409">
    <property type="component" value="Unassembled WGS sequence"/>
</dbReference>
<evidence type="ECO:0000256" key="3">
    <source>
        <dbReference type="ARBA" id="ARBA00022694"/>
    </source>
</evidence>
<organism evidence="6">
    <name type="scientific">Hexamita inflata</name>
    <dbReference type="NCBI Taxonomy" id="28002"/>
    <lineage>
        <taxon>Eukaryota</taxon>
        <taxon>Metamonada</taxon>
        <taxon>Diplomonadida</taxon>
        <taxon>Hexamitidae</taxon>
        <taxon>Hexamitinae</taxon>
        <taxon>Hexamita</taxon>
    </lineage>
</organism>
<dbReference type="EMBL" id="CAXDID020000572">
    <property type="protein sequence ID" value="CAL6103846.1"/>
    <property type="molecule type" value="Genomic_DNA"/>
</dbReference>